<sequence length="193" mass="22064">MPTVTSENKAEFDKAELLKRGLLKDDNSHQDILNRMSKDVPEDVEQAAFGHEGYVYHTPLRPIENSQQSMLGTKITPIHERVFVSDKPIESYKINKIEARPISHEAIKHFAKELANANVEGLMHKSNQKFSFVHESPKEKGKHQATEYDKTGAIGDMQRKDKADAIHTLLDKGYTKILPKERIRHLIQKAMLK</sequence>
<accession>A0A6J5L1H0</accession>
<protein>
    <submittedName>
        <fullName evidence="1">Uncharacterized protein</fullName>
    </submittedName>
</protein>
<organism evidence="1">
    <name type="scientific">uncultured Caudovirales phage</name>
    <dbReference type="NCBI Taxonomy" id="2100421"/>
    <lineage>
        <taxon>Viruses</taxon>
        <taxon>Duplodnaviria</taxon>
        <taxon>Heunggongvirae</taxon>
        <taxon>Uroviricota</taxon>
        <taxon>Caudoviricetes</taxon>
        <taxon>Peduoviridae</taxon>
        <taxon>Maltschvirus</taxon>
        <taxon>Maltschvirus maltsch</taxon>
    </lineage>
</organism>
<evidence type="ECO:0000313" key="1">
    <source>
        <dbReference type="EMBL" id="CAB4128141.1"/>
    </source>
</evidence>
<proteinExistence type="predicted"/>
<name>A0A6J5L1H0_9CAUD</name>
<dbReference type="EMBL" id="LR796225">
    <property type="protein sequence ID" value="CAB4128141.1"/>
    <property type="molecule type" value="Genomic_DNA"/>
</dbReference>
<reference evidence="1" key="1">
    <citation type="submission" date="2020-04" db="EMBL/GenBank/DDBJ databases">
        <authorList>
            <person name="Chiriac C."/>
            <person name="Salcher M."/>
            <person name="Ghai R."/>
            <person name="Kavagutti S V."/>
        </authorList>
    </citation>
    <scope>NUCLEOTIDE SEQUENCE</scope>
</reference>
<gene>
    <name evidence="1" type="ORF">UFOVP106_37</name>
</gene>